<dbReference type="EMBL" id="VSRR010141158">
    <property type="protein sequence ID" value="MPD04465.1"/>
    <property type="molecule type" value="Genomic_DNA"/>
</dbReference>
<keyword evidence="2" id="KW-1185">Reference proteome</keyword>
<evidence type="ECO:0000313" key="1">
    <source>
        <dbReference type="EMBL" id="MPD04465.1"/>
    </source>
</evidence>
<sequence>MRQGQPRGSQVGVALTHDTRHYSTRRLWCRKITRLLVSLGSHAITVKQTGCLGTLMLHCKSIPNTEHMRGYVKSTVGVI</sequence>
<dbReference type="Proteomes" id="UP000324222">
    <property type="component" value="Unassembled WGS sequence"/>
</dbReference>
<reference evidence="1 2" key="1">
    <citation type="submission" date="2019-05" db="EMBL/GenBank/DDBJ databases">
        <title>Another draft genome of Portunus trituberculatus and its Hox gene families provides insights of decapod evolution.</title>
        <authorList>
            <person name="Jeong J.-H."/>
            <person name="Song I."/>
            <person name="Kim S."/>
            <person name="Choi T."/>
            <person name="Kim D."/>
            <person name="Ryu S."/>
            <person name="Kim W."/>
        </authorList>
    </citation>
    <scope>NUCLEOTIDE SEQUENCE [LARGE SCALE GENOMIC DNA]</scope>
    <source>
        <tissue evidence="1">Muscle</tissue>
    </source>
</reference>
<evidence type="ECO:0000313" key="2">
    <source>
        <dbReference type="Proteomes" id="UP000324222"/>
    </source>
</evidence>
<gene>
    <name evidence="1" type="ORF">E2C01_100156</name>
</gene>
<organism evidence="1 2">
    <name type="scientific">Portunus trituberculatus</name>
    <name type="common">Swimming crab</name>
    <name type="synonym">Neptunus trituberculatus</name>
    <dbReference type="NCBI Taxonomy" id="210409"/>
    <lineage>
        <taxon>Eukaryota</taxon>
        <taxon>Metazoa</taxon>
        <taxon>Ecdysozoa</taxon>
        <taxon>Arthropoda</taxon>
        <taxon>Crustacea</taxon>
        <taxon>Multicrustacea</taxon>
        <taxon>Malacostraca</taxon>
        <taxon>Eumalacostraca</taxon>
        <taxon>Eucarida</taxon>
        <taxon>Decapoda</taxon>
        <taxon>Pleocyemata</taxon>
        <taxon>Brachyura</taxon>
        <taxon>Eubrachyura</taxon>
        <taxon>Portunoidea</taxon>
        <taxon>Portunidae</taxon>
        <taxon>Portuninae</taxon>
        <taxon>Portunus</taxon>
    </lineage>
</organism>
<comment type="caution">
    <text evidence="1">The sequence shown here is derived from an EMBL/GenBank/DDBJ whole genome shotgun (WGS) entry which is preliminary data.</text>
</comment>
<proteinExistence type="predicted"/>
<accession>A0A5B7KIN6</accession>
<dbReference type="AlphaFoldDB" id="A0A5B7KIN6"/>
<name>A0A5B7KIN6_PORTR</name>
<protein>
    <submittedName>
        <fullName evidence="1">Uncharacterized protein</fullName>
    </submittedName>
</protein>